<proteinExistence type="predicted"/>
<comment type="caution">
    <text evidence="2">The sequence shown here is derived from an EMBL/GenBank/DDBJ whole genome shotgun (WGS) entry which is preliminary data.</text>
</comment>
<sequence length="197" mass="21792">MGEGSILFRSRCLQQLYRPRHAGSSLQQPCGMSSAQPGVGSVRSVEPQHRGATNEMIGTGHVGMARHASALDEGWQFPASGCTKVNIDGSCERLRGHATYGGVIHDASGQWKLRFYKYIGVCSILESELRGVYVGLGCALEKGFRKIVIEMNCSEDTRLLLKTSDRLVSMSILFHIRDLVRQKLEDVGLKLIRQRNT</sequence>
<dbReference type="InterPro" id="IPR036397">
    <property type="entry name" value="RNaseH_sf"/>
</dbReference>
<dbReference type="CDD" id="cd06222">
    <property type="entry name" value="RNase_H_like"/>
    <property type="match status" value="1"/>
</dbReference>
<dbReference type="PANTHER" id="PTHR47723">
    <property type="entry name" value="OS05G0353850 PROTEIN"/>
    <property type="match status" value="1"/>
</dbReference>
<dbReference type="InterPro" id="IPR002156">
    <property type="entry name" value="RNaseH_domain"/>
</dbReference>
<evidence type="ECO:0000259" key="1">
    <source>
        <dbReference type="Pfam" id="PF13456"/>
    </source>
</evidence>
<keyword evidence="3" id="KW-1185">Reference proteome</keyword>
<dbReference type="Gene3D" id="3.30.420.10">
    <property type="entry name" value="Ribonuclease H-like superfamily/Ribonuclease H"/>
    <property type="match status" value="1"/>
</dbReference>
<gene>
    <name evidence="2" type="ORF">V6N12_049519</name>
</gene>
<evidence type="ECO:0000313" key="3">
    <source>
        <dbReference type="Proteomes" id="UP001472677"/>
    </source>
</evidence>
<name>A0ABR2CBZ6_9ROSI</name>
<reference evidence="2 3" key="1">
    <citation type="journal article" date="2024" name="G3 (Bethesda)">
        <title>Genome assembly of Hibiscus sabdariffa L. provides insights into metabolisms of medicinal natural products.</title>
        <authorList>
            <person name="Kim T."/>
        </authorList>
    </citation>
    <scope>NUCLEOTIDE SEQUENCE [LARGE SCALE GENOMIC DNA]</scope>
    <source>
        <strain evidence="2">TK-2024</strain>
        <tissue evidence="2">Old leaves</tissue>
    </source>
</reference>
<evidence type="ECO:0000313" key="2">
    <source>
        <dbReference type="EMBL" id="KAK8516807.1"/>
    </source>
</evidence>
<feature type="domain" description="RNase H type-1" evidence="1">
    <location>
        <begin position="86"/>
        <end position="193"/>
    </location>
</feature>
<accession>A0ABR2CBZ6</accession>
<dbReference type="InterPro" id="IPR053151">
    <property type="entry name" value="RNase_H-like"/>
</dbReference>
<dbReference type="InterPro" id="IPR012337">
    <property type="entry name" value="RNaseH-like_sf"/>
</dbReference>
<dbReference type="SUPFAM" id="SSF53098">
    <property type="entry name" value="Ribonuclease H-like"/>
    <property type="match status" value="1"/>
</dbReference>
<dbReference type="Proteomes" id="UP001472677">
    <property type="component" value="Unassembled WGS sequence"/>
</dbReference>
<dbReference type="EMBL" id="JBBPBM010000057">
    <property type="protein sequence ID" value="KAK8516807.1"/>
    <property type="molecule type" value="Genomic_DNA"/>
</dbReference>
<dbReference type="Pfam" id="PF13456">
    <property type="entry name" value="RVT_3"/>
    <property type="match status" value="1"/>
</dbReference>
<protein>
    <recommendedName>
        <fullName evidence="1">RNase H type-1 domain-containing protein</fullName>
    </recommendedName>
</protein>
<organism evidence="2 3">
    <name type="scientific">Hibiscus sabdariffa</name>
    <name type="common">roselle</name>
    <dbReference type="NCBI Taxonomy" id="183260"/>
    <lineage>
        <taxon>Eukaryota</taxon>
        <taxon>Viridiplantae</taxon>
        <taxon>Streptophyta</taxon>
        <taxon>Embryophyta</taxon>
        <taxon>Tracheophyta</taxon>
        <taxon>Spermatophyta</taxon>
        <taxon>Magnoliopsida</taxon>
        <taxon>eudicotyledons</taxon>
        <taxon>Gunneridae</taxon>
        <taxon>Pentapetalae</taxon>
        <taxon>rosids</taxon>
        <taxon>malvids</taxon>
        <taxon>Malvales</taxon>
        <taxon>Malvaceae</taxon>
        <taxon>Malvoideae</taxon>
        <taxon>Hibiscus</taxon>
    </lineage>
</organism>
<dbReference type="PANTHER" id="PTHR47723:SF13">
    <property type="entry name" value="PUTATIVE-RELATED"/>
    <property type="match status" value="1"/>
</dbReference>
<dbReference type="InterPro" id="IPR044730">
    <property type="entry name" value="RNase_H-like_dom_plant"/>
</dbReference>